<evidence type="ECO:0000313" key="5">
    <source>
        <dbReference type="EMBL" id="EOR71594.1"/>
    </source>
</evidence>
<dbReference type="SMART" id="SM00382">
    <property type="entry name" value="AAA"/>
    <property type="match status" value="1"/>
</dbReference>
<protein>
    <submittedName>
        <fullName evidence="5">ABC-type nitrate/sulfonate/bicarbonate transport system ATPase component</fullName>
    </submittedName>
</protein>
<organism evidence="5 6">
    <name type="scientific">Thermobifida fusca TM51</name>
    <dbReference type="NCBI Taxonomy" id="1169414"/>
    <lineage>
        <taxon>Bacteria</taxon>
        <taxon>Bacillati</taxon>
        <taxon>Actinomycetota</taxon>
        <taxon>Actinomycetes</taxon>
        <taxon>Streptosporangiales</taxon>
        <taxon>Nocardiopsidaceae</taxon>
        <taxon>Thermobifida</taxon>
    </lineage>
</organism>
<dbReference type="PROSITE" id="PS00211">
    <property type="entry name" value="ABC_TRANSPORTER_1"/>
    <property type="match status" value="1"/>
</dbReference>
<dbReference type="GO" id="GO:0016887">
    <property type="term" value="F:ATP hydrolysis activity"/>
    <property type="evidence" value="ECO:0007669"/>
    <property type="project" value="InterPro"/>
</dbReference>
<comment type="caution">
    <text evidence="5">The sequence shown here is derived from an EMBL/GenBank/DDBJ whole genome shotgun (WGS) entry which is preliminary data.</text>
</comment>
<sequence length="277" mass="30336">MTISTKETATSPQATEPRRVVFETQGMAVGFGDRPDVLADVDLKVHAGEFVALLGPSGCGKSTILNLAAGLLRPRRGEVLFDGRPITGVNTSVGYMTQDDTLLPWRTVAANVALPLRMRKVPKQRIQQEVSRYLAFLDLQHAAGLYPAQLSGGMRRRALLARSMIYDPELLLMDEPFAALDAQMRQQLHADLRRAVHSTQQTVLFVTHDLTEAAVLADRVLVIGGGPPGGVAAEFTIPFGAERDPATLPYEDGFARIQQELQEALTRARVPKQKEEE</sequence>
<evidence type="ECO:0000313" key="6">
    <source>
        <dbReference type="Proteomes" id="UP000014184"/>
    </source>
</evidence>
<dbReference type="GO" id="GO:0005524">
    <property type="term" value="F:ATP binding"/>
    <property type="evidence" value="ECO:0007669"/>
    <property type="project" value="UniProtKB-KW"/>
</dbReference>
<dbReference type="PROSITE" id="PS50893">
    <property type="entry name" value="ABC_TRANSPORTER_2"/>
    <property type="match status" value="1"/>
</dbReference>
<evidence type="ECO:0000256" key="1">
    <source>
        <dbReference type="ARBA" id="ARBA00022448"/>
    </source>
</evidence>
<dbReference type="InterPro" id="IPR050166">
    <property type="entry name" value="ABC_transporter_ATP-bind"/>
</dbReference>
<dbReference type="InterPro" id="IPR027417">
    <property type="entry name" value="P-loop_NTPase"/>
</dbReference>
<evidence type="ECO:0000259" key="4">
    <source>
        <dbReference type="PROSITE" id="PS50893"/>
    </source>
</evidence>
<reference evidence="5 6" key="1">
    <citation type="journal article" date="2013" name="Genome Announc.">
        <title>Draft Genome Sequence of the Lignocellulose Decomposer Thermobifida fusca Strain TM51.</title>
        <authorList>
            <person name="Toth A."/>
            <person name="Barna T."/>
            <person name="Nagy I."/>
            <person name="Horvath B."/>
            <person name="Nagy I."/>
            <person name="Tancsics A."/>
            <person name="Kriszt B."/>
            <person name="Baka E."/>
            <person name="Fekete C."/>
            <person name="Kukolya J."/>
        </authorList>
    </citation>
    <scope>NUCLEOTIDE SEQUENCE [LARGE SCALE GENOMIC DNA]</scope>
    <source>
        <strain evidence="5 6">TM51</strain>
    </source>
</reference>
<dbReference type="InterPro" id="IPR003439">
    <property type="entry name" value="ABC_transporter-like_ATP-bd"/>
</dbReference>
<gene>
    <name evidence="5" type="ORF">TM51_06936</name>
</gene>
<feature type="domain" description="ABC transporter" evidence="4">
    <location>
        <begin position="22"/>
        <end position="250"/>
    </location>
</feature>
<dbReference type="EMBL" id="AOSG01000032">
    <property type="protein sequence ID" value="EOR71594.1"/>
    <property type="molecule type" value="Genomic_DNA"/>
</dbReference>
<dbReference type="RefSeq" id="WP_016188584.1">
    <property type="nucleotide sequence ID" value="NZ_AOSG01000032.1"/>
</dbReference>
<dbReference type="PANTHER" id="PTHR42788:SF13">
    <property type="entry name" value="ALIPHATIC SULFONATES IMPORT ATP-BINDING PROTEIN SSUB"/>
    <property type="match status" value="1"/>
</dbReference>
<evidence type="ECO:0000256" key="2">
    <source>
        <dbReference type="ARBA" id="ARBA00022741"/>
    </source>
</evidence>
<dbReference type="InterPro" id="IPR017871">
    <property type="entry name" value="ABC_transporter-like_CS"/>
</dbReference>
<proteinExistence type="predicted"/>
<dbReference type="AlphaFoldDB" id="A0A9P2TBW3"/>
<dbReference type="SUPFAM" id="SSF52540">
    <property type="entry name" value="P-loop containing nucleoside triphosphate hydrolases"/>
    <property type="match status" value="1"/>
</dbReference>
<evidence type="ECO:0000256" key="3">
    <source>
        <dbReference type="ARBA" id="ARBA00022840"/>
    </source>
</evidence>
<keyword evidence="2" id="KW-0547">Nucleotide-binding</keyword>
<name>A0A9P2TBW3_THEFU</name>
<keyword evidence="3" id="KW-0067">ATP-binding</keyword>
<accession>A0A9P2TBW3</accession>
<dbReference type="Proteomes" id="UP000014184">
    <property type="component" value="Unassembled WGS sequence"/>
</dbReference>
<dbReference type="PANTHER" id="PTHR42788">
    <property type="entry name" value="TAURINE IMPORT ATP-BINDING PROTEIN-RELATED"/>
    <property type="match status" value="1"/>
</dbReference>
<dbReference type="CDD" id="cd03293">
    <property type="entry name" value="ABC_NrtD_SsuB_transporters"/>
    <property type="match status" value="1"/>
</dbReference>
<dbReference type="Gene3D" id="3.40.50.300">
    <property type="entry name" value="P-loop containing nucleotide triphosphate hydrolases"/>
    <property type="match status" value="1"/>
</dbReference>
<dbReference type="InterPro" id="IPR003593">
    <property type="entry name" value="AAA+_ATPase"/>
</dbReference>
<keyword evidence="6" id="KW-1185">Reference proteome</keyword>
<dbReference type="Pfam" id="PF00005">
    <property type="entry name" value="ABC_tran"/>
    <property type="match status" value="1"/>
</dbReference>
<keyword evidence="1" id="KW-0813">Transport</keyword>